<sequence>MPTLQIREAIRDAMREEMLRDDRVFLMGEEVGHYQGAYKCSQGLLEQFGEKRVVDTPITETGFAGVGIGAAMCGLRPIIEFMTFNFSAVAFDQIINNAAKIHHMTGGQFSVPIVFRGPNAAAHMLGSTHSQAFDAIYAHIPGLKVVSVATPYDAKGLLKSAIRDPNPVIFFESEMMYSVRGEVPEEEYLIPIGEADIKRPGDDVTLLCWGQSVPTALAAAELAQEHSGLSAEVIDLRTLRPLDTEAVIASVKKTNRVVIAEHSWPFGGVGAELVDRIQRLAFDWLDAPVTRVCYDDIPFSYAENLEHLSIPQPEDIHAALRQVAYRD</sequence>
<dbReference type="Gene3D" id="3.40.50.970">
    <property type="match status" value="1"/>
</dbReference>
<dbReference type="RefSeq" id="WP_052559181.1">
    <property type="nucleotide sequence ID" value="NZ_JMCC02000189.1"/>
</dbReference>
<organism evidence="5 6">
    <name type="scientific">Enhygromyxa salina</name>
    <dbReference type="NCBI Taxonomy" id="215803"/>
    <lineage>
        <taxon>Bacteria</taxon>
        <taxon>Pseudomonadati</taxon>
        <taxon>Myxococcota</taxon>
        <taxon>Polyangia</taxon>
        <taxon>Nannocystales</taxon>
        <taxon>Nannocystaceae</taxon>
        <taxon>Enhygromyxa</taxon>
    </lineage>
</organism>
<evidence type="ECO:0000256" key="1">
    <source>
        <dbReference type="ARBA" id="ARBA00001964"/>
    </source>
</evidence>
<dbReference type="SMART" id="SM00861">
    <property type="entry name" value="Transket_pyr"/>
    <property type="match status" value="1"/>
</dbReference>
<dbReference type="InterPro" id="IPR009014">
    <property type="entry name" value="Transketo_C/PFOR_II"/>
</dbReference>
<keyword evidence="2" id="KW-0560">Oxidoreductase</keyword>
<dbReference type="Proteomes" id="UP000031599">
    <property type="component" value="Unassembled WGS sequence"/>
</dbReference>
<feature type="domain" description="Transketolase-like pyrimidine-binding" evidence="4">
    <location>
        <begin position="4"/>
        <end position="179"/>
    </location>
</feature>
<reference evidence="5 6" key="1">
    <citation type="submission" date="2014-12" db="EMBL/GenBank/DDBJ databases">
        <title>Genome assembly of Enhygromyxa salina DSM 15201.</title>
        <authorList>
            <person name="Sharma G."/>
            <person name="Subramanian S."/>
        </authorList>
    </citation>
    <scope>NUCLEOTIDE SEQUENCE [LARGE SCALE GENOMIC DNA]</scope>
    <source>
        <strain evidence="5 6">DSM 15201</strain>
    </source>
</reference>
<keyword evidence="3" id="KW-0786">Thiamine pyrophosphate</keyword>
<dbReference type="PANTHER" id="PTHR43257">
    <property type="entry name" value="PYRUVATE DEHYDROGENASE E1 COMPONENT BETA SUBUNIT"/>
    <property type="match status" value="1"/>
</dbReference>
<dbReference type="Pfam" id="PF02780">
    <property type="entry name" value="Transketolase_C"/>
    <property type="match status" value="1"/>
</dbReference>
<proteinExistence type="predicted"/>
<dbReference type="InterPro" id="IPR029061">
    <property type="entry name" value="THDP-binding"/>
</dbReference>
<dbReference type="Pfam" id="PF02779">
    <property type="entry name" value="Transket_pyr"/>
    <property type="match status" value="1"/>
</dbReference>
<dbReference type="SUPFAM" id="SSF52922">
    <property type="entry name" value="TK C-terminal domain-like"/>
    <property type="match status" value="1"/>
</dbReference>
<comment type="cofactor">
    <cofactor evidence="1">
        <name>thiamine diphosphate</name>
        <dbReference type="ChEBI" id="CHEBI:58937"/>
    </cofactor>
</comment>
<dbReference type="PANTHER" id="PTHR43257:SF2">
    <property type="entry name" value="PYRUVATE DEHYDROGENASE E1 COMPONENT SUBUNIT BETA"/>
    <property type="match status" value="1"/>
</dbReference>
<dbReference type="InterPro" id="IPR033248">
    <property type="entry name" value="Transketolase_C"/>
</dbReference>
<evidence type="ECO:0000313" key="5">
    <source>
        <dbReference type="EMBL" id="KIG11731.1"/>
    </source>
</evidence>
<dbReference type="NCBIfam" id="NF008854">
    <property type="entry name" value="PRK11892.1"/>
    <property type="match status" value="1"/>
</dbReference>
<dbReference type="EMBL" id="JMCC02000189">
    <property type="protein sequence ID" value="KIG11731.1"/>
    <property type="molecule type" value="Genomic_DNA"/>
</dbReference>
<dbReference type="Gene3D" id="3.40.50.920">
    <property type="match status" value="1"/>
</dbReference>
<name>A0A0C2CKK5_9BACT</name>
<dbReference type="AlphaFoldDB" id="A0A0C2CKK5"/>
<gene>
    <name evidence="5" type="ORF">DB30_02589</name>
</gene>
<dbReference type="CDD" id="cd07036">
    <property type="entry name" value="TPP_PYR_E1-PDHc-beta_like"/>
    <property type="match status" value="1"/>
</dbReference>
<protein>
    <submittedName>
        <fullName evidence="5">Pyruvate dehydrogenase E1 component beta subunit</fullName>
    </submittedName>
</protein>
<dbReference type="FunFam" id="3.40.50.970:FF:000001">
    <property type="entry name" value="Pyruvate dehydrogenase E1 beta subunit"/>
    <property type="match status" value="1"/>
</dbReference>
<dbReference type="SUPFAM" id="SSF52518">
    <property type="entry name" value="Thiamin diphosphate-binding fold (THDP-binding)"/>
    <property type="match status" value="1"/>
</dbReference>
<comment type="caution">
    <text evidence="5">The sequence shown here is derived from an EMBL/GenBank/DDBJ whole genome shotgun (WGS) entry which is preliminary data.</text>
</comment>
<keyword evidence="5" id="KW-0670">Pyruvate</keyword>
<dbReference type="FunFam" id="3.40.50.920:FF:000001">
    <property type="entry name" value="Pyruvate dehydrogenase E1 beta subunit"/>
    <property type="match status" value="1"/>
</dbReference>
<accession>A0A0C2CKK5</accession>
<evidence type="ECO:0000259" key="4">
    <source>
        <dbReference type="SMART" id="SM00861"/>
    </source>
</evidence>
<dbReference type="GO" id="GO:0016491">
    <property type="term" value="F:oxidoreductase activity"/>
    <property type="evidence" value="ECO:0007669"/>
    <property type="project" value="UniProtKB-KW"/>
</dbReference>
<evidence type="ECO:0000256" key="2">
    <source>
        <dbReference type="ARBA" id="ARBA00023002"/>
    </source>
</evidence>
<dbReference type="InterPro" id="IPR005475">
    <property type="entry name" value="Transketolase-like_Pyr-bd"/>
</dbReference>
<evidence type="ECO:0000313" key="6">
    <source>
        <dbReference type="Proteomes" id="UP000031599"/>
    </source>
</evidence>
<evidence type="ECO:0000256" key="3">
    <source>
        <dbReference type="ARBA" id="ARBA00023052"/>
    </source>
</evidence>
<dbReference type="NCBIfam" id="NF006667">
    <property type="entry name" value="PRK09212.1"/>
    <property type="match status" value="1"/>
</dbReference>